<reference evidence="1 2" key="1">
    <citation type="submission" date="2023-07" db="EMBL/GenBank/DDBJ databases">
        <title>Genomic Encyclopedia of Type Strains, Phase IV (KMG-IV): sequencing the most valuable type-strain genomes for metagenomic binning, comparative biology and taxonomic classification.</title>
        <authorList>
            <person name="Goeker M."/>
        </authorList>
    </citation>
    <scope>NUCLEOTIDE SEQUENCE [LARGE SCALE GENOMIC DNA]</scope>
    <source>
        <strain evidence="1 2">DSM 19092</strain>
    </source>
</reference>
<organism evidence="1 2">
    <name type="scientific">Aeribacillus alveayuensis</name>
    <dbReference type="NCBI Taxonomy" id="279215"/>
    <lineage>
        <taxon>Bacteria</taxon>
        <taxon>Bacillati</taxon>
        <taxon>Bacillota</taxon>
        <taxon>Bacilli</taxon>
        <taxon>Bacillales</taxon>
        <taxon>Bacillaceae</taxon>
        <taxon>Aeribacillus</taxon>
    </lineage>
</organism>
<proteinExistence type="predicted"/>
<name>A0ABT9VMT7_9BACI</name>
<evidence type="ECO:0000313" key="2">
    <source>
        <dbReference type="Proteomes" id="UP001225646"/>
    </source>
</evidence>
<evidence type="ECO:0008006" key="3">
    <source>
        <dbReference type="Google" id="ProtNLM"/>
    </source>
</evidence>
<dbReference type="RefSeq" id="WP_419151772.1">
    <property type="nucleotide sequence ID" value="NZ_JAUSTR010000003.1"/>
</dbReference>
<dbReference type="EMBL" id="JAUSTR010000003">
    <property type="protein sequence ID" value="MDQ0162297.1"/>
    <property type="molecule type" value="Genomic_DNA"/>
</dbReference>
<evidence type="ECO:0000313" key="1">
    <source>
        <dbReference type="EMBL" id="MDQ0162297.1"/>
    </source>
</evidence>
<gene>
    <name evidence="1" type="ORF">J2S06_001373</name>
</gene>
<dbReference type="Proteomes" id="UP001225646">
    <property type="component" value="Unassembled WGS sequence"/>
</dbReference>
<accession>A0ABT9VMT7</accession>
<sequence>MTHHQLNHDAYAMMPHMSYGMMAPHMNMEMSYGNMMPNMNMEMPYGNMMPNMNMQMPYENMETNIHEMKNQDQIKDFCKKHRYYYMMMETDDGRQFDGIIENVERDRVYLLMPAGDETDERSMENGHNEEHPYGYRIYGGYGLGFPYGYGGYGYDHFPRRFRRFRRYPFPFARIRRFFFPFFY</sequence>
<keyword evidence="2" id="KW-1185">Reference proteome</keyword>
<protein>
    <recommendedName>
        <fullName evidence="3">Spore coat protein</fullName>
    </recommendedName>
</protein>
<comment type="caution">
    <text evidence="1">The sequence shown here is derived from an EMBL/GenBank/DDBJ whole genome shotgun (WGS) entry which is preliminary data.</text>
</comment>